<keyword evidence="5" id="KW-0998">Cell outer membrane</keyword>
<organism evidence="9 10">
    <name type="scientific">Kaistella flava</name>
    <name type="common">ex Peng et al. 2021</name>
    <dbReference type="NCBI Taxonomy" id="2038776"/>
    <lineage>
        <taxon>Bacteria</taxon>
        <taxon>Pseudomonadati</taxon>
        <taxon>Bacteroidota</taxon>
        <taxon>Flavobacteriia</taxon>
        <taxon>Flavobacteriales</taxon>
        <taxon>Weeksellaceae</taxon>
        <taxon>Chryseobacterium group</taxon>
        <taxon>Kaistella</taxon>
    </lineage>
</organism>
<comment type="subcellular location">
    <subcellularLocation>
        <location evidence="1">Cell outer membrane</location>
    </subcellularLocation>
</comment>
<dbReference type="Pfam" id="PF07980">
    <property type="entry name" value="SusD_RagB"/>
    <property type="match status" value="1"/>
</dbReference>
<dbReference type="KEGG" id="kfa:Q73A0000_11120"/>
<evidence type="ECO:0000313" key="10">
    <source>
        <dbReference type="Proteomes" id="UP000594195"/>
    </source>
</evidence>
<evidence type="ECO:0000256" key="5">
    <source>
        <dbReference type="ARBA" id="ARBA00023237"/>
    </source>
</evidence>
<evidence type="ECO:0000256" key="4">
    <source>
        <dbReference type="ARBA" id="ARBA00023136"/>
    </source>
</evidence>
<evidence type="ECO:0000256" key="2">
    <source>
        <dbReference type="ARBA" id="ARBA00006275"/>
    </source>
</evidence>
<dbReference type="Gene3D" id="1.25.40.900">
    <property type="match status" value="1"/>
</dbReference>
<dbReference type="AlphaFoldDB" id="A0A7M2Y9U5"/>
<protein>
    <submittedName>
        <fullName evidence="9">RagB/SusD family nutrient uptake outer membrane protein</fullName>
    </submittedName>
</protein>
<name>A0A7M2Y9U5_9FLAO</name>
<evidence type="ECO:0000313" key="9">
    <source>
        <dbReference type="EMBL" id="QOW10866.1"/>
    </source>
</evidence>
<reference evidence="9 10" key="1">
    <citation type="submission" date="2019-05" db="EMBL/GenBank/DDBJ databases">
        <title>Chryseobacterium sp. isolated from King George Island, maritime Antarctica.</title>
        <authorList>
            <person name="Peng X."/>
        </authorList>
    </citation>
    <scope>NUCLEOTIDE SEQUENCE [LARGE SCALE GENOMIC DNA]</scope>
    <source>
        <strain evidence="9 10">7-3A</strain>
    </source>
</reference>
<comment type="similarity">
    <text evidence="2">Belongs to the SusD family.</text>
</comment>
<dbReference type="Gene3D" id="2.20.20.130">
    <property type="match status" value="1"/>
</dbReference>
<keyword evidence="4" id="KW-0472">Membrane</keyword>
<dbReference type="EMBL" id="CP040442">
    <property type="protein sequence ID" value="QOW10866.1"/>
    <property type="molecule type" value="Genomic_DNA"/>
</dbReference>
<gene>
    <name evidence="9" type="ORF">Q73A0000_11120</name>
</gene>
<dbReference type="Pfam" id="PF14322">
    <property type="entry name" value="SusD-like_3"/>
    <property type="match status" value="1"/>
</dbReference>
<dbReference type="Proteomes" id="UP000594195">
    <property type="component" value="Chromosome"/>
</dbReference>
<accession>A0A7M2Y9U5</accession>
<dbReference type="SUPFAM" id="SSF48452">
    <property type="entry name" value="TPR-like"/>
    <property type="match status" value="1"/>
</dbReference>
<keyword evidence="10" id="KW-1185">Reference proteome</keyword>
<dbReference type="GO" id="GO:0009279">
    <property type="term" value="C:cell outer membrane"/>
    <property type="evidence" value="ECO:0007669"/>
    <property type="project" value="UniProtKB-SubCell"/>
</dbReference>
<feature type="signal peptide" evidence="6">
    <location>
        <begin position="1"/>
        <end position="21"/>
    </location>
</feature>
<dbReference type="InterPro" id="IPR011990">
    <property type="entry name" value="TPR-like_helical_dom_sf"/>
</dbReference>
<evidence type="ECO:0000259" key="7">
    <source>
        <dbReference type="Pfam" id="PF07980"/>
    </source>
</evidence>
<dbReference type="RefSeq" id="WP_193811030.1">
    <property type="nucleotide sequence ID" value="NZ_CP040442.1"/>
</dbReference>
<feature type="domain" description="SusD-like N-terminal" evidence="8">
    <location>
        <begin position="30"/>
        <end position="224"/>
    </location>
</feature>
<evidence type="ECO:0000256" key="3">
    <source>
        <dbReference type="ARBA" id="ARBA00022729"/>
    </source>
</evidence>
<feature type="chain" id="PRO_5032832729" evidence="6">
    <location>
        <begin position="22"/>
        <end position="514"/>
    </location>
</feature>
<dbReference type="InterPro" id="IPR012944">
    <property type="entry name" value="SusD_RagB_dom"/>
</dbReference>
<evidence type="ECO:0000259" key="8">
    <source>
        <dbReference type="Pfam" id="PF14322"/>
    </source>
</evidence>
<dbReference type="Gene3D" id="1.25.40.390">
    <property type="match status" value="1"/>
</dbReference>
<keyword evidence="3 6" id="KW-0732">Signal</keyword>
<evidence type="ECO:0000256" key="1">
    <source>
        <dbReference type="ARBA" id="ARBA00004442"/>
    </source>
</evidence>
<proteinExistence type="inferred from homology"/>
<sequence length="514" mass="57174">MKKYFLIISSFLLFFAHNSCSERDLDLFPPDQDEITDINSEAKMQMLLNGAYLSVSASNVYGTDVMLFGDLMGDKLFVSNTNPSYLNTFNYNYNSSQSDFGFYGTLYNVIMNCNLVINNTAVASNANVNRIKGEAKIIRGLAYFTLVNYYSPTPTSGVNQDYGVPLVLSDYDVKVKPARATVPQVYDQIIADLKAGVNSASDSPSKKVILSKTAAKLLLSRVYLTRRAAGDSQLALDYATDIVFNSPSTFAKINATALTKPYNSTSASMYEQYFSGSNEDELTGSETYKDTLRAYTLPGAENHPETIWELDLNINSNRETGIGSNISLPGYYHRTDSRKCMLFNQTFYNSFPATDVRRGTNATGLLTNTSAPKTDTPGGYWTNKYPRFTKEGNYFRNIKVLRFAEAQLNRIEALFLTGQNAQALTELNAFAASRKGSLYTGTDLLKDILTEKGKEFYGEGQRFLDLKRNNLSMVRPSNCSVNCTVTPDNKLFVLPMSQGALNSNKNLKQYPGYN</sequence>
<dbReference type="InterPro" id="IPR033985">
    <property type="entry name" value="SusD-like_N"/>
</dbReference>
<feature type="domain" description="RagB/SusD" evidence="7">
    <location>
        <begin position="280"/>
        <end position="513"/>
    </location>
</feature>
<evidence type="ECO:0000256" key="6">
    <source>
        <dbReference type="SAM" id="SignalP"/>
    </source>
</evidence>